<accession>A0A7I8WEM0</accession>
<gene>
    <name evidence="2" type="ORF">DGYR_LOCUS13867</name>
</gene>
<dbReference type="Proteomes" id="UP000549394">
    <property type="component" value="Unassembled WGS sequence"/>
</dbReference>
<evidence type="ECO:0000313" key="2">
    <source>
        <dbReference type="EMBL" id="CAD5126631.1"/>
    </source>
</evidence>
<reference evidence="2 3" key="1">
    <citation type="submission" date="2020-08" db="EMBL/GenBank/DDBJ databases">
        <authorList>
            <person name="Hejnol A."/>
        </authorList>
    </citation>
    <scope>NUCLEOTIDE SEQUENCE [LARGE SCALE GENOMIC DNA]</scope>
</reference>
<keyword evidence="3" id="KW-1185">Reference proteome</keyword>
<name>A0A7I8WEM0_9ANNE</name>
<proteinExistence type="predicted"/>
<dbReference type="EMBL" id="CAJFCJ010000067">
    <property type="protein sequence ID" value="CAD5126631.1"/>
    <property type="molecule type" value="Genomic_DNA"/>
</dbReference>
<keyword evidence="1" id="KW-0732">Signal</keyword>
<evidence type="ECO:0000313" key="3">
    <source>
        <dbReference type="Proteomes" id="UP000549394"/>
    </source>
</evidence>
<organism evidence="2 3">
    <name type="scientific">Dimorphilus gyrociliatus</name>
    <dbReference type="NCBI Taxonomy" id="2664684"/>
    <lineage>
        <taxon>Eukaryota</taxon>
        <taxon>Metazoa</taxon>
        <taxon>Spiralia</taxon>
        <taxon>Lophotrochozoa</taxon>
        <taxon>Annelida</taxon>
        <taxon>Polychaeta</taxon>
        <taxon>Polychaeta incertae sedis</taxon>
        <taxon>Dinophilidae</taxon>
        <taxon>Dimorphilus</taxon>
    </lineage>
</organism>
<feature type="signal peptide" evidence="1">
    <location>
        <begin position="1"/>
        <end position="25"/>
    </location>
</feature>
<dbReference type="AlphaFoldDB" id="A0A7I8WEM0"/>
<protein>
    <submittedName>
        <fullName evidence="2">DgyrCDS14715</fullName>
    </submittedName>
</protein>
<feature type="chain" id="PRO_5029469200" evidence="1">
    <location>
        <begin position="26"/>
        <end position="279"/>
    </location>
</feature>
<sequence length="279" mass="31415">MKERTMNFLICLTVVFCQFEYSALTSPPRFIFDNGVEFNEGDEVEIKIKGGFPGHTCSIQVDPDYSGTGATSFSNLGSSQTVTLTLSIVSDGETEGLEEKILRYNCPSSYYKSFTSTISILSQGGGGGDPHFLFYGVYIQDQKYQDWHSTKKPIQIGDFTVTLAPENNIFVVGIKKQNHSKSEFFSVKKSKKLVVGEFLDIIIQTQLANKKNGGLLGIVYQKNFHFFKNVQDSENNMASSVIVNDRLVHSKIVKRYNNDCWLLDVNDILFPENLNNYLE</sequence>
<evidence type="ECO:0000256" key="1">
    <source>
        <dbReference type="SAM" id="SignalP"/>
    </source>
</evidence>
<comment type="caution">
    <text evidence="2">The sequence shown here is derived from an EMBL/GenBank/DDBJ whole genome shotgun (WGS) entry which is preliminary data.</text>
</comment>